<dbReference type="Proteomes" id="UP000827549">
    <property type="component" value="Chromosome 7"/>
</dbReference>
<dbReference type="RefSeq" id="XP_062631470.1">
    <property type="nucleotide sequence ID" value="XM_062775486.1"/>
</dbReference>
<sequence>MALDAAAYPHILDAVLAHAQWDALLSLRGVSKALLARDSVITYAHVAIRVDHAADGAAVQILDPYTFRRIPGLRFDASRDLEHRLTLARLAQYVVTLDVLDDNHQCPLLPRWIYRRLRACFANIKTLRCTSVAGLLFARSASTVVFFHRLTVTPPLKRPYWPDIIEWPLERLVVRLEIPQDLLPDPERGFDANGQPRATPLFDALYALRMGMMPTYAAECIVLASQGSDAPPRYSVPEASTNRFRLLIFTIFVFMNPKKRMRVAGLETIDPGLMGLEVAAQSDASDRIAAICAVVREMLADPSCPVDYLETVECTTAVTLGDYRDAVVADEWVLSNTWPGGGLPMPSSWARGSA</sequence>
<dbReference type="EMBL" id="CP086720">
    <property type="protein sequence ID" value="WOO85444.1"/>
    <property type="molecule type" value="Genomic_DNA"/>
</dbReference>
<dbReference type="GeneID" id="87812107"/>
<accession>A0AAF0YHU0</accession>
<dbReference type="AlphaFoldDB" id="A0AAF0YHU0"/>
<proteinExistence type="predicted"/>
<keyword evidence="2" id="KW-1185">Reference proteome</keyword>
<protein>
    <submittedName>
        <fullName evidence="1">Uncharacterized protein</fullName>
    </submittedName>
</protein>
<organism evidence="1 2">
    <name type="scientific">Vanrija pseudolonga</name>
    <dbReference type="NCBI Taxonomy" id="143232"/>
    <lineage>
        <taxon>Eukaryota</taxon>
        <taxon>Fungi</taxon>
        <taxon>Dikarya</taxon>
        <taxon>Basidiomycota</taxon>
        <taxon>Agaricomycotina</taxon>
        <taxon>Tremellomycetes</taxon>
        <taxon>Trichosporonales</taxon>
        <taxon>Trichosporonaceae</taxon>
        <taxon>Vanrija</taxon>
    </lineage>
</organism>
<gene>
    <name evidence="1" type="ORF">LOC62_07G008943</name>
</gene>
<reference evidence="1" key="1">
    <citation type="submission" date="2023-10" db="EMBL/GenBank/DDBJ databases">
        <authorList>
            <person name="Noh H."/>
        </authorList>
    </citation>
    <scope>NUCLEOTIDE SEQUENCE</scope>
    <source>
        <strain evidence="1">DUCC4014</strain>
    </source>
</reference>
<evidence type="ECO:0000313" key="2">
    <source>
        <dbReference type="Proteomes" id="UP000827549"/>
    </source>
</evidence>
<evidence type="ECO:0000313" key="1">
    <source>
        <dbReference type="EMBL" id="WOO85444.1"/>
    </source>
</evidence>
<name>A0AAF0YHU0_9TREE</name>